<dbReference type="GO" id="GO:0005829">
    <property type="term" value="C:cytosol"/>
    <property type="evidence" value="ECO:0007669"/>
    <property type="project" value="TreeGrafter"/>
</dbReference>
<dbReference type="GO" id="GO:0008830">
    <property type="term" value="F:dTDP-4-dehydrorhamnose 3,5-epimerase activity"/>
    <property type="evidence" value="ECO:0007669"/>
    <property type="project" value="UniProtKB-UniRule"/>
</dbReference>
<evidence type="ECO:0000256" key="2">
    <source>
        <dbReference type="ARBA" id="ARBA00001997"/>
    </source>
</evidence>
<gene>
    <name evidence="8" type="primary">rfbC</name>
    <name evidence="8" type="ORF">F9B74_03365</name>
</gene>
<comment type="subunit">
    <text evidence="7">Homodimer.</text>
</comment>
<dbReference type="PANTHER" id="PTHR21047:SF2">
    <property type="entry name" value="THYMIDINE DIPHOSPHO-4-KETO-RHAMNOSE 3,5-EPIMERASE"/>
    <property type="match status" value="1"/>
</dbReference>
<feature type="active site" description="Proton donor" evidence="5">
    <location>
        <position position="130"/>
    </location>
</feature>
<comment type="similarity">
    <text evidence="7">Belongs to the dTDP-4-dehydrorhamnose 3,5-epimerase family.</text>
</comment>
<comment type="catalytic activity">
    <reaction evidence="1 7">
        <text>dTDP-4-dehydro-6-deoxy-alpha-D-glucose = dTDP-4-dehydro-beta-L-rhamnose</text>
        <dbReference type="Rhea" id="RHEA:16969"/>
        <dbReference type="ChEBI" id="CHEBI:57649"/>
        <dbReference type="ChEBI" id="CHEBI:62830"/>
        <dbReference type="EC" id="5.1.3.13"/>
    </reaction>
</comment>
<evidence type="ECO:0000313" key="9">
    <source>
        <dbReference type="Proteomes" id="UP000477651"/>
    </source>
</evidence>
<feature type="site" description="Participates in a stacking interaction with the thymidine ring of dTDP-4-oxo-6-deoxyglucose" evidence="6">
    <location>
        <position position="136"/>
    </location>
</feature>
<evidence type="ECO:0000256" key="6">
    <source>
        <dbReference type="PIRSR" id="PIRSR600888-3"/>
    </source>
</evidence>
<evidence type="ECO:0000256" key="5">
    <source>
        <dbReference type="PIRSR" id="PIRSR600888-1"/>
    </source>
</evidence>
<dbReference type="CDD" id="cd00438">
    <property type="entry name" value="cupin_RmlC"/>
    <property type="match status" value="1"/>
</dbReference>
<organism evidence="8 9">
    <name type="scientific">Pelistega ratti</name>
    <dbReference type="NCBI Taxonomy" id="2652177"/>
    <lineage>
        <taxon>Bacteria</taxon>
        <taxon>Pseudomonadati</taxon>
        <taxon>Pseudomonadota</taxon>
        <taxon>Betaproteobacteria</taxon>
        <taxon>Burkholderiales</taxon>
        <taxon>Alcaligenaceae</taxon>
        <taxon>Pelistega</taxon>
    </lineage>
</organism>
<comment type="pathway">
    <text evidence="7">Carbohydrate biosynthesis; dTDP-L-rhamnose biosynthesis.</text>
</comment>
<name>A0A6L9Y536_9BURK</name>
<dbReference type="UniPathway" id="UPA00124"/>
<dbReference type="Proteomes" id="UP000477651">
    <property type="component" value="Unassembled WGS sequence"/>
</dbReference>
<evidence type="ECO:0000256" key="1">
    <source>
        <dbReference type="ARBA" id="ARBA00001298"/>
    </source>
</evidence>
<dbReference type="GO" id="GO:0000271">
    <property type="term" value="P:polysaccharide biosynthetic process"/>
    <property type="evidence" value="ECO:0007669"/>
    <property type="project" value="TreeGrafter"/>
</dbReference>
<feature type="active site" description="Proton acceptor" evidence="5">
    <location>
        <position position="61"/>
    </location>
</feature>
<keyword evidence="9" id="KW-1185">Reference proteome</keyword>
<evidence type="ECO:0000256" key="7">
    <source>
        <dbReference type="RuleBase" id="RU364069"/>
    </source>
</evidence>
<dbReference type="SUPFAM" id="SSF51182">
    <property type="entry name" value="RmlC-like cupins"/>
    <property type="match status" value="1"/>
</dbReference>
<evidence type="ECO:0000256" key="3">
    <source>
        <dbReference type="ARBA" id="ARBA00012098"/>
    </source>
</evidence>
<dbReference type="AlphaFoldDB" id="A0A6L9Y536"/>
<dbReference type="Pfam" id="PF00908">
    <property type="entry name" value="dTDP_sugar_isom"/>
    <property type="match status" value="1"/>
</dbReference>
<dbReference type="Gene3D" id="2.60.120.10">
    <property type="entry name" value="Jelly Rolls"/>
    <property type="match status" value="1"/>
</dbReference>
<dbReference type="EC" id="5.1.3.13" evidence="3 7"/>
<sequence length="181" mass="21267">MKIRDTAISDVKVLIPQVWEDTRGFFMETFREEWFNTHIADCRFVQENYSTSYQGVLRGLHYQTEQTQGKLIHVLEGEIFDIVVDLRRQSPTFKQWVGTTLSAENKYQLWVPEGFAHGFYVLSQQASIMYKCTDYYCPHAEQTLLWNDPELNIHWPLKGEPILSEKDKNGVLLKEAVVFDR</sequence>
<protein>
    <recommendedName>
        <fullName evidence="4 7">dTDP-4-dehydrorhamnose 3,5-epimerase</fullName>
        <ecNumber evidence="3 7">5.1.3.13</ecNumber>
    </recommendedName>
    <alternativeName>
        <fullName evidence="7">Thymidine diphospho-4-keto-rhamnose 3,5-epimerase</fullName>
    </alternativeName>
</protein>
<dbReference type="PANTHER" id="PTHR21047">
    <property type="entry name" value="DTDP-6-DEOXY-D-GLUCOSE-3,5 EPIMERASE"/>
    <property type="match status" value="1"/>
</dbReference>
<dbReference type="NCBIfam" id="TIGR01221">
    <property type="entry name" value="rmlC"/>
    <property type="match status" value="1"/>
</dbReference>
<proteinExistence type="inferred from homology"/>
<comment type="caution">
    <text evidence="8">The sequence shown here is derived from an EMBL/GenBank/DDBJ whole genome shotgun (WGS) entry which is preliminary data.</text>
</comment>
<dbReference type="InterPro" id="IPR000888">
    <property type="entry name" value="RmlC-like"/>
</dbReference>
<keyword evidence="7 8" id="KW-0413">Isomerase</keyword>
<evidence type="ECO:0000313" key="8">
    <source>
        <dbReference type="EMBL" id="NEN75366.1"/>
    </source>
</evidence>
<dbReference type="InterPro" id="IPR014710">
    <property type="entry name" value="RmlC-like_jellyroll"/>
</dbReference>
<reference evidence="8 9" key="1">
    <citation type="submission" date="2020-02" db="EMBL/GenBank/DDBJ databases">
        <title>Pelistega sp. NLN82 were isolated from wild rodents of the Hainan Island.</title>
        <authorList>
            <person name="Niu N."/>
            <person name="Zhou J."/>
        </authorList>
    </citation>
    <scope>NUCLEOTIDE SEQUENCE [LARGE SCALE GENOMIC DNA]</scope>
    <source>
        <strain evidence="8 9">NLN82</strain>
    </source>
</reference>
<accession>A0A6L9Y536</accession>
<evidence type="ECO:0000256" key="4">
    <source>
        <dbReference type="ARBA" id="ARBA00019595"/>
    </source>
</evidence>
<dbReference type="EMBL" id="JAAGYR010000004">
    <property type="protein sequence ID" value="NEN75366.1"/>
    <property type="molecule type" value="Genomic_DNA"/>
</dbReference>
<dbReference type="InterPro" id="IPR011051">
    <property type="entry name" value="RmlC_Cupin_sf"/>
</dbReference>
<comment type="function">
    <text evidence="2 7">Catalyzes the epimerization of the C3' and C5'positions of dTDP-6-deoxy-D-xylo-4-hexulose, forming dTDP-6-deoxy-L-lyxo-4-hexulose.</text>
</comment>
<dbReference type="RefSeq" id="WP_163764043.1">
    <property type="nucleotide sequence ID" value="NZ_JAAGYR010000004.1"/>
</dbReference>
<dbReference type="GO" id="GO:0019305">
    <property type="term" value="P:dTDP-rhamnose biosynthetic process"/>
    <property type="evidence" value="ECO:0007669"/>
    <property type="project" value="UniProtKB-UniRule"/>
</dbReference>